<evidence type="ECO:0000313" key="2">
    <source>
        <dbReference type="EMBL" id="KAK4467336.1"/>
    </source>
</evidence>
<dbReference type="Proteomes" id="UP001292079">
    <property type="component" value="Unassembled WGS sequence"/>
</dbReference>
<protein>
    <submittedName>
        <fullName evidence="2">Uncharacterized protein</fullName>
    </submittedName>
</protein>
<organism evidence="2 3">
    <name type="scientific">Schistosoma mekongi</name>
    <name type="common">Parasitic worm</name>
    <dbReference type="NCBI Taxonomy" id="38744"/>
    <lineage>
        <taxon>Eukaryota</taxon>
        <taxon>Metazoa</taxon>
        <taxon>Spiralia</taxon>
        <taxon>Lophotrochozoa</taxon>
        <taxon>Platyhelminthes</taxon>
        <taxon>Trematoda</taxon>
        <taxon>Digenea</taxon>
        <taxon>Strigeidida</taxon>
        <taxon>Schistosomatoidea</taxon>
        <taxon>Schistosomatidae</taxon>
        <taxon>Schistosoma</taxon>
    </lineage>
</organism>
<dbReference type="AlphaFoldDB" id="A0AAE2D177"/>
<gene>
    <name evidence="2" type="ORF">MN116_008917</name>
</gene>
<reference evidence="2" key="2">
    <citation type="journal article" date="2023" name="Infect Dis Poverty">
        <title>Chromosome-scale genome of the human blood fluke Schistosoma mekongi and its implications for public health.</title>
        <authorList>
            <person name="Zhou M."/>
            <person name="Xu L."/>
            <person name="Xu D."/>
            <person name="Chen W."/>
            <person name="Khan J."/>
            <person name="Hu Y."/>
            <person name="Huang H."/>
            <person name="Wei H."/>
            <person name="Zhang Y."/>
            <person name="Chusongsang P."/>
            <person name="Tanasarnprasert K."/>
            <person name="Hu X."/>
            <person name="Limpanont Y."/>
            <person name="Lv Z."/>
        </authorList>
    </citation>
    <scope>NUCLEOTIDE SEQUENCE</scope>
    <source>
        <strain evidence="2">LV_2022a</strain>
    </source>
</reference>
<evidence type="ECO:0000313" key="3">
    <source>
        <dbReference type="Proteomes" id="UP001292079"/>
    </source>
</evidence>
<name>A0AAE2D177_SCHME</name>
<feature type="compositionally biased region" description="Polar residues" evidence="1">
    <location>
        <begin position="12"/>
        <end position="25"/>
    </location>
</feature>
<keyword evidence="3" id="KW-1185">Reference proteome</keyword>
<feature type="region of interest" description="Disordered" evidence="1">
    <location>
        <begin position="1"/>
        <end position="85"/>
    </location>
</feature>
<proteinExistence type="predicted"/>
<comment type="caution">
    <text evidence="2">The sequence shown here is derived from an EMBL/GenBank/DDBJ whole genome shotgun (WGS) entry which is preliminary data.</text>
</comment>
<dbReference type="EMBL" id="JALJAT010000233">
    <property type="protein sequence ID" value="KAK4467336.1"/>
    <property type="molecule type" value="Genomic_DNA"/>
</dbReference>
<sequence length="215" mass="24876">MDTEKEGEKRPYSSTNSNALQVVSQHHNHSRSHTGGSQNPHTNHPYHGHNRGPPSHFYGNEHFNRSHSNRPPGPESNEPDPKRQRFDRQFPNQYRRSPQPHLLGGHHPDGAGRINNIYFKILHINLDVNVWIRLYDNVEPTVIDMQLLRDAIFSLLEKGTVSELAKQDGIHFENVKHLRLDYKNILKNDNLWAFKSLAKLQLDNNIIENIEGIDQ</sequence>
<feature type="compositionally biased region" description="Basic and acidic residues" evidence="1">
    <location>
        <begin position="1"/>
        <end position="11"/>
    </location>
</feature>
<evidence type="ECO:0000256" key="1">
    <source>
        <dbReference type="SAM" id="MobiDB-lite"/>
    </source>
</evidence>
<accession>A0AAE2D177</accession>
<feature type="compositionally biased region" description="Polar residues" evidence="1">
    <location>
        <begin position="33"/>
        <end position="42"/>
    </location>
</feature>
<reference evidence="2" key="1">
    <citation type="submission" date="2022-04" db="EMBL/GenBank/DDBJ databases">
        <authorList>
            <person name="Xu L."/>
            <person name="Lv Z."/>
        </authorList>
    </citation>
    <scope>NUCLEOTIDE SEQUENCE</scope>
    <source>
        <strain evidence="2">LV_2022a</strain>
    </source>
</reference>